<evidence type="ECO:0000259" key="4">
    <source>
        <dbReference type="PROSITE" id="PS51194"/>
    </source>
</evidence>
<dbReference type="InterPro" id="IPR049730">
    <property type="entry name" value="SNF2/RAD54-like_C"/>
</dbReference>
<dbReference type="SMART" id="SM00487">
    <property type="entry name" value="DEXDc"/>
    <property type="match status" value="1"/>
</dbReference>
<keyword evidence="5" id="KW-0547">Nucleotide-binding</keyword>
<dbReference type="PROSITE" id="PS51192">
    <property type="entry name" value="HELICASE_ATP_BIND_1"/>
    <property type="match status" value="1"/>
</dbReference>
<feature type="domain" description="Helicase C-terminal" evidence="4">
    <location>
        <begin position="955"/>
        <end position="1115"/>
    </location>
</feature>
<dbReference type="PANTHER" id="PTHR10799">
    <property type="entry name" value="SNF2/RAD54 HELICASE FAMILY"/>
    <property type="match status" value="1"/>
</dbReference>
<dbReference type="CDD" id="cd18012">
    <property type="entry name" value="DEXQc_arch_SWI2_SNF2"/>
    <property type="match status" value="1"/>
</dbReference>
<feature type="region of interest" description="Disordered" evidence="2">
    <location>
        <begin position="37"/>
        <end position="60"/>
    </location>
</feature>
<dbReference type="CDD" id="cd18793">
    <property type="entry name" value="SF2_C_SNF"/>
    <property type="match status" value="1"/>
</dbReference>
<dbReference type="EC" id="3.6.4.-" evidence="5"/>
<dbReference type="Proteomes" id="UP001333818">
    <property type="component" value="Unassembled WGS sequence"/>
</dbReference>
<dbReference type="RefSeq" id="WP_330484578.1">
    <property type="nucleotide sequence ID" value="NZ_JAZBJZ010000065.1"/>
</dbReference>
<reference evidence="5" key="1">
    <citation type="submission" date="2024-01" db="EMBL/GenBank/DDBJ databases">
        <title>Bank of Algae and Cyanobacteria of the Azores (BACA) strain genomes.</title>
        <authorList>
            <person name="Luz R."/>
            <person name="Cordeiro R."/>
            <person name="Fonseca A."/>
            <person name="Goncalves V."/>
        </authorList>
    </citation>
    <scope>NUCLEOTIDE SEQUENCE</scope>
    <source>
        <strain evidence="5">BACA0141</strain>
    </source>
</reference>
<dbReference type="InterPro" id="IPR027417">
    <property type="entry name" value="P-loop_NTPase"/>
</dbReference>
<dbReference type="Pfam" id="PF00271">
    <property type="entry name" value="Helicase_C"/>
    <property type="match status" value="1"/>
</dbReference>
<feature type="compositionally biased region" description="Low complexity" evidence="2">
    <location>
        <begin position="690"/>
        <end position="703"/>
    </location>
</feature>
<dbReference type="InterPro" id="IPR014001">
    <property type="entry name" value="Helicase_ATP-bd"/>
</dbReference>
<keyword evidence="1 5" id="KW-0378">Hydrolase</keyword>
<evidence type="ECO:0000313" key="5">
    <source>
        <dbReference type="EMBL" id="MEE3718146.1"/>
    </source>
</evidence>
<dbReference type="Pfam" id="PF12419">
    <property type="entry name" value="DUF3670"/>
    <property type="match status" value="1"/>
</dbReference>
<dbReference type="InterPro" id="IPR038718">
    <property type="entry name" value="SNF2-like_sf"/>
</dbReference>
<keyword evidence="6" id="KW-1185">Reference proteome</keyword>
<dbReference type="Pfam" id="PF00176">
    <property type="entry name" value="SNF2-rel_dom"/>
    <property type="match status" value="1"/>
</dbReference>
<dbReference type="PROSITE" id="PS51194">
    <property type="entry name" value="HELICASE_CTER"/>
    <property type="match status" value="1"/>
</dbReference>
<accession>A0AAW9Q684</accession>
<dbReference type="SUPFAM" id="SSF52540">
    <property type="entry name" value="P-loop containing nucleoside triphosphate hydrolases"/>
    <property type="match status" value="2"/>
</dbReference>
<dbReference type="InterPro" id="IPR001650">
    <property type="entry name" value="Helicase_C-like"/>
</dbReference>
<feature type="compositionally biased region" description="Low complexity" evidence="2">
    <location>
        <begin position="44"/>
        <end position="53"/>
    </location>
</feature>
<dbReference type="GO" id="GO:0005524">
    <property type="term" value="F:ATP binding"/>
    <property type="evidence" value="ECO:0007669"/>
    <property type="project" value="InterPro"/>
</dbReference>
<gene>
    <name evidence="5" type="ORF">V2H45_15505</name>
</gene>
<keyword evidence="5" id="KW-0067">ATP-binding</keyword>
<keyword evidence="5" id="KW-0347">Helicase</keyword>
<comment type="caution">
    <text evidence="5">The sequence shown here is derived from an EMBL/GenBank/DDBJ whole genome shotgun (WGS) entry which is preliminary data.</text>
</comment>
<feature type="region of interest" description="Disordered" evidence="2">
    <location>
        <begin position="667"/>
        <end position="707"/>
    </location>
</feature>
<dbReference type="InterPro" id="IPR000330">
    <property type="entry name" value="SNF2_N"/>
</dbReference>
<evidence type="ECO:0000256" key="1">
    <source>
        <dbReference type="ARBA" id="ARBA00022801"/>
    </source>
</evidence>
<dbReference type="SMART" id="SM00490">
    <property type="entry name" value="HELICc"/>
    <property type="match status" value="1"/>
</dbReference>
<evidence type="ECO:0000256" key="2">
    <source>
        <dbReference type="SAM" id="MobiDB-lite"/>
    </source>
</evidence>
<protein>
    <submittedName>
        <fullName evidence="5">DEAD/DEAH box helicase</fullName>
        <ecNumber evidence="5">3.6.4.-</ecNumber>
    </submittedName>
</protein>
<proteinExistence type="predicted"/>
<dbReference type="AlphaFoldDB" id="A0AAW9Q684"/>
<sequence length="1132" mass="129424">MKILHGTWIPDSNSDFWQLGNFYIWVETTETKAIATAKRKSSKSKAANESEPSGSKHPASLTEAELKSFLFSDLGIKDDLLQENTNRYGKKAPIIFPKYFLLPTSNQQPLPSLESARYLEVEIPETFELAYWQIDCYQVTTSVKISSFIHKRAKNAIKLLNDLHFIAINNLAEVQLGADLLFWYHYTQAFKQVILKDQYIPAFSYRELATKATKNTKTSAKAKKESIQASKSEIYPAWEIVSEKYETDLQQYVEYMPLACVSGFSEPSNKLYFFDRTTLLRHFSESVLHSILTHTPSTAQFDRQVADSLLEKCLNFSEDNFANAIASPTKQDLAQFQQWQGWRQKISRTQADSPFYLCFQLQAPVKEQEPWQLQFQVSPKQDPSLKLPLETYWAMTAAKKKTLQKQFGKEFEQNLLLNLGYAARMYDRIWQGLETDCPIGLNLDLDQAFEFLKESAWILEDAGYKVVVPAWWTPVGRRRARMRLKASGKSATSGKTQAKNYFGLDRLVEYQYELAIGDETISAKEWEQLVNAKSPLVKFRGEWMELDRDKMQEMLTFWQQHGQEKPEMSLIDFMKLTASDPDLDVDRDSTLAEMMAKLQDKQQFEPVENPPQLNGTLREYQRRGVAWLQYLENLGLNGCLADDMGLGKTVQIIARLVNERAEINGVPANSKAKKTTKTSAKATKSKKTTESSPPESDPTESPTLKPTLLIAPTSVVGNWQKEIAKFAPHLRASLHHGSDRIQTVQAFQDTCLTHDLIITSFTLIRKDEALFSGVNWHRVVIDEAQNIKNPKAAQTKAILKLEAKHRLALTGTPVENRLLDLWSIFNFLNPGYLGKEAQFKKSFETPIQKNNDPIQAGILKKLVEPFILRRLKTDRSIIKDLPDKIEQKLYTNLTKEQASLYEAVVRDVEVQLNQVEGIKRKGLILSTLMKLKQICNHPRQFLQDGSDFTPERSHKLSRLSEMVEEAISGGESLLIFTQFTEIGDALEKHLRQKHHYNTYYIHGGTNRDKRERTIAEFQDPETEPSIFILSLKAGGVGITLTKANHVFHFDRWWNPAVEDQATDRAFRIGQKKNVFVHKFVTIGSLEERIDEMIEDKKKLAGAIVGADESWLTELDNDTFKQLIALNKNAILE</sequence>
<dbReference type="EMBL" id="JAZBJZ010000065">
    <property type="protein sequence ID" value="MEE3718146.1"/>
    <property type="molecule type" value="Genomic_DNA"/>
</dbReference>
<dbReference type="GO" id="GO:0016787">
    <property type="term" value="F:hydrolase activity"/>
    <property type="evidence" value="ECO:0007669"/>
    <property type="project" value="UniProtKB-KW"/>
</dbReference>
<dbReference type="GO" id="GO:0004386">
    <property type="term" value="F:helicase activity"/>
    <property type="evidence" value="ECO:0007669"/>
    <property type="project" value="UniProtKB-KW"/>
</dbReference>
<evidence type="ECO:0000313" key="6">
    <source>
        <dbReference type="Proteomes" id="UP001333818"/>
    </source>
</evidence>
<dbReference type="Gene3D" id="3.40.50.10810">
    <property type="entry name" value="Tandem AAA-ATPase domain"/>
    <property type="match status" value="1"/>
</dbReference>
<dbReference type="FunFam" id="3.40.50.300:FF:000533">
    <property type="entry name" value="Helicase, Snf2 family"/>
    <property type="match status" value="1"/>
</dbReference>
<evidence type="ECO:0000259" key="3">
    <source>
        <dbReference type="PROSITE" id="PS51192"/>
    </source>
</evidence>
<organism evidence="5 6">
    <name type="scientific">Tumidithrix elongata BACA0141</name>
    <dbReference type="NCBI Taxonomy" id="2716417"/>
    <lineage>
        <taxon>Bacteria</taxon>
        <taxon>Bacillati</taxon>
        <taxon>Cyanobacteriota</taxon>
        <taxon>Cyanophyceae</taxon>
        <taxon>Pseudanabaenales</taxon>
        <taxon>Pseudanabaenaceae</taxon>
        <taxon>Tumidithrix</taxon>
        <taxon>Tumidithrix elongata</taxon>
    </lineage>
</organism>
<feature type="domain" description="Helicase ATP-binding" evidence="3">
    <location>
        <begin position="629"/>
        <end position="831"/>
    </location>
</feature>
<dbReference type="InterPro" id="IPR022138">
    <property type="entry name" value="DUF3670"/>
</dbReference>
<name>A0AAW9Q684_9CYAN</name>
<dbReference type="Gene3D" id="3.40.50.300">
    <property type="entry name" value="P-loop containing nucleotide triphosphate hydrolases"/>
    <property type="match status" value="1"/>
</dbReference>